<feature type="transmembrane region" description="Helical" evidence="1">
    <location>
        <begin position="41"/>
        <end position="63"/>
    </location>
</feature>
<sequence length="124" mass="13420">MKPTPPPAYVPPAHYATPPPVLHAVPLPPTHRQMRRKDFCFALKLFIYHLLNGIFGAICAAVAPVGAIVSLALLPLCCLGLVIFHVMIRSLAAFDIELYNLIATPGNAIRSSLPAETALRWSAL</sequence>
<keyword evidence="1" id="KW-0472">Membrane</keyword>
<name>A0AAD5LWB0_PYTIN</name>
<evidence type="ECO:0008006" key="4">
    <source>
        <dbReference type="Google" id="ProtNLM"/>
    </source>
</evidence>
<dbReference type="AlphaFoldDB" id="A0AAD5LWB0"/>
<dbReference type="EMBL" id="JAKCXM010000432">
    <property type="protein sequence ID" value="KAJ0394128.1"/>
    <property type="molecule type" value="Genomic_DNA"/>
</dbReference>
<accession>A0AAD5LWB0</accession>
<evidence type="ECO:0000256" key="1">
    <source>
        <dbReference type="SAM" id="Phobius"/>
    </source>
</evidence>
<protein>
    <recommendedName>
        <fullName evidence="4">Transmembrane protein</fullName>
    </recommendedName>
</protein>
<reference evidence="2" key="1">
    <citation type="submission" date="2021-12" db="EMBL/GenBank/DDBJ databases">
        <title>Prjna785345.</title>
        <authorList>
            <person name="Rujirawat T."/>
            <person name="Krajaejun T."/>
        </authorList>
    </citation>
    <scope>NUCLEOTIDE SEQUENCE</scope>
    <source>
        <strain evidence="2">Pi057C3</strain>
    </source>
</reference>
<keyword evidence="1" id="KW-1133">Transmembrane helix</keyword>
<gene>
    <name evidence="2" type="ORF">P43SY_000048</name>
</gene>
<comment type="caution">
    <text evidence="2">The sequence shown here is derived from an EMBL/GenBank/DDBJ whole genome shotgun (WGS) entry which is preliminary data.</text>
</comment>
<evidence type="ECO:0000313" key="2">
    <source>
        <dbReference type="EMBL" id="KAJ0394128.1"/>
    </source>
</evidence>
<organism evidence="2 3">
    <name type="scientific">Pythium insidiosum</name>
    <name type="common">Pythiosis disease agent</name>
    <dbReference type="NCBI Taxonomy" id="114742"/>
    <lineage>
        <taxon>Eukaryota</taxon>
        <taxon>Sar</taxon>
        <taxon>Stramenopiles</taxon>
        <taxon>Oomycota</taxon>
        <taxon>Peronosporomycetes</taxon>
        <taxon>Pythiales</taxon>
        <taxon>Pythiaceae</taxon>
        <taxon>Pythium</taxon>
    </lineage>
</organism>
<evidence type="ECO:0000313" key="3">
    <source>
        <dbReference type="Proteomes" id="UP001209570"/>
    </source>
</evidence>
<keyword evidence="1" id="KW-0812">Transmembrane</keyword>
<keyword evidence="3" id="KW-1185">Reference proteome</keyword>
<feature type="transmembrane region" description="Helical" evidence="1">
    <location>
        <begin position="69"/>
        <end position="88"/>
    </location>
</feature>
<dbReference type="Proteomes" id="UP001209570">
    <property type="component" value="Unassembled WGS sequence"/>
</dbReference>
<proteinExistence type="predicted"/>